<proteinExistence type="predicted"/>
<evidence type="ECO:0000313" key="2">
    <source>
        <dbReference type="EMBL" id="OQR95513.1"/>
    </source>
</evidence>
<reference evidence="2 3" key="1">
    <citation type="journal article" date="2014" name="Genome Biol. Evol.">
        <title>The secreted proteins of Achlya hypogyna and Thraustotheca clavata identify the ancestral oomycete secretome and reveal gene acquisitions by horizontal gene transfer.</title>
        <authorList>
            <person name="Misner I."/>
            <person name="Blouin N."/>
            <person name="Leonard G."/>
            <person name="Richards T.A."/>
            <person name="Lane C.E."/>
        </authorList>
    </citation>
    <scope>NUCLEOTIDE SEQUENCE [LARGE SCALE GENOMIC DNA]</scope>
    <source>
        <strain evidence="2 3">ATCC 34112</strain>
    </source>
</reference>
<feature type="transmembrane region" description="Helical" evidence="1">
    <location>
        <begin position="85"/>
        <end position="104"/>
    </location>
</feature>
<dbReference type="OrthoDB" id="79627at2759"/>
<feature type="transmembrane region" description="Helical" evidence="1">
    <location>
        <begin position="43"/>
        <end position="64"/>
    </location>
</feature>
<protein>
    <recommendedName>
        <fullName evidence="4">Transmembrane protein</fullName>
    </recommendedName>
</protein>
<keyword evidence="1" id="KW-1133">Transmembrane helix</keyword>
<feature type="transmembrane region" description="Helical" evidence="1">
    <location>
        <begin position="7"/>
        <end position="31"/>
    </location>
</feature>
<gene>
    <name evidence="2" type="ORF">THRCLA_22129</name>
</gene>
<evidence type="ECO:0000256" key="1">
    <source>
        <dbReference type="SAM" id="Phobius"/>
    </source>
</evidence>
<accession>A0A1V9ZBZ0</accession>
<organism evidence="2 3">
    <name type="scientific">Thraustotheca clavata</name>
    <dbReference type="NCBI Taxonomy" id="74557"/>
    <lineage>
        <taxon>Eukaryota</taxon>
        <taxon>Sar</taxon>
        <taxon>Stramenopiles</taxon>
        <taxon>Oomycota</taxon>
        <taxon>Saprolegniomycetes</taxon>
        <taxon>Saprolegniales</taxon>
        <taxon>Achlyaceae</taxon>
        <taxon>Thraustotheca</taxon>
    </lineage>
</organism>
<keyword evidence="3" id="KW-1185">Reference proteome</keyword>
<evidence type="ECO:0008006" key="4">
    <source>
        <dbReference type="Google" id="ProtNLM"/>
    </source>
</evidence>
<keyword evidence="1" id="KW-0812">Transmembrane</keyword>
<sequence length="124" mass="13973">MLGDPTAIILTNPFVVLAFVVDIFTCYATPMLAVLRASQSEDIYAMLIAFLYLTRGVWIPYCALSMTSVMLKKYRMEHRFAQVDPTLMVLVTSIYSSLLSYFSANIPFFLNFFQALQSLCVAAD</sequence>
<name>A0A1V9ZBZ0_9STRA</name>
<comment type="caution">
    <text evidence="2">The sequence shown here is derived from an EMBL/GenBank/DDBJ whole genome shotgun (WGS) entry which is preliminary data.</text>
</comment>
<dbReference type="AlphaFoldDB" id="A0A1V9ZBZ0"/>
<keyword evidence="1" id="KW-0472">Membrane</keyword>
<dbReference type="EMBL" id="JNBS01002092">
    <property type="protein sequence ID" value="OQR95513.1"/>
    <property type="molecule type" value="Genomic_DNA"/>
</dbReference>
<dbReference type="Proteomes" id="UP000243217">
    <property type="component" value="Unassembled WGS sequence"/>
</dbReference>
<evidence type="ECO:0000313" key="3">
    <source>
        <dbReference type="Proteomes" id="UP000243217"/>
    </source>
</evidence>